<dbReference type="OrthoDB" id="2687452at2759"/>
<dbReference type="STRING" id="2656787.A0A370TQ01"/>
<feature type="region of interest" description="Disordered" evidence="1">
    <location>
        <begin position="371"/>
        <end position="397"/>
    </location>
</feature>
<sequence>MASQPNSYVRPISSKPRYTPYDAAARPKALGGVPMDHTWSDISTSSELSNTTTYSVPSSCTTMELDHQGDLAPTFGAGYSNDEAQVELGGPSNTGYSNEILNYDAPQSIPFTAITESMPFSFQSQRPTPLGLEWMGNMKVLDFYDLVVEKSKEPYLVLRDEFPEYPRTPRIVYLDRDMGQAARKDYHPCQFPDNRCWKRGKTATRPVFRRPADLERHYVVVHASAQSFPCDYQRCNRKRNAFTRKDHCRDHFKEFHKEDIGHCKGEKSAKNKAERQAKEQAWLDERKIDPKWWRCAKCLERVRVAKAGWQCSSCKRDCEPHRKKARLGQQVGADVYDLEMEMSRQASLSTYGSGESQLKVAGTADMYDVGIETTHPAPSSPYDSDEGLQSMAGGSESQRNFDEYEQYPREACMDHLAEAADVYDMGYKASPQVSSQTYDGQKYLQDLVGDSESYSQYHNYPEQLQFDDVTWSSPRPW</sequence>
<protein>
    <recommendedName>
        <fullName evidence="4">C2H2-type domain-containing protein</fullName>
    </recommendedName>
</protein>
<dbReference type="RefSeq" id="XP_031870255.1">
    <property type="nucleotide sequence ID" value="XM_032013655.1"/>
</dbReference>
<evidence type="ECO:0000256" key="1">
    <source>
        <dbReference type="SAM" id="MobiDB-lite"/>
    </source>
</evidence>
<proteinExistence type="predicted"/>
<comment type="caution">
    <text evidence="2">The sequence shown here is derived from an EMBL/GenBank/DDBJ whole genome shotgun (WGS) entry which is preliminary data.</text>
</comment>
<accession>A0A370TQ01</accession>
<dbReference type="GeneID" id="43597881"/>
<dbReference type="AlphaFoldDB" id="A0A370TQ01"/>
<name>A0A370TQ01_9HELO</name>
<evidence type="ECO:0000313" key="3">
    <source>
        <dbReference type="Proteomes" id="UP000254866"/>
    </source>
</evidence>
<dbReference type="EMBL" id="NPIC01000003">
    <property type="protein sequence ID" value="RDL37599.1"/>
    <property type="molecule type" value="Genomic_DNA"/>
</dbReference>
<reference evidence="2 3" key="1">
    <citation type="journal article" date="2018" name="IMA Fungus">
        <title>IMA Genome-F 9: Draft genome sequence of Annulohypoxylon stygium, Aspergillus mulundensis, Berkeleyomyces basicola (syn. Thielaviopsis basicola), Ceratocystis smalleyi, two Cercospora beticola strains, Coleophoma cylindrospora, Fusarium fracticaudum, Phialophora cf. hyalina, and Morchella septimelata.</title>
        <authorList>
            <person name="Wingfield B.D."/>
            <person name="Bills G.F."/>
            <person name="Dong Y."/>
            <person name="Huang W."/>
            <person name="Nel W.J."/>
            <person name="Swalarsk-Parry B.S."/>
            <person name="Vaghefi N."/>
            <person name="Wilken P.M."/>
            <person name="An Z."/>
            <person name="de Beer Z.W."/>
            <person name="De Vos L."/>
            <person name="Chen L."/>
            <person name="Duong T.A."/>
            <person name="Gao Y."/>
            <person name="Hammerbacher A."/>
            <person name="Kikkert J.R."/>
            <person name="Li Y."/>
            <person name="Li H."/>
            <person name="Li K."/>
            <person name="Li Q."/>
            <person name="Liu X."/>
            <person name="Ma X."/>
            <person name="Naidoo K."/>
            <person name="Pethybridge S.J."/>
            <person name="Sun J."/>
            <person name="Steenkamp E.T."/>
            <person name="van der Nest M.A."/>
            <person name="van Wyk S."/>
            <person name="Wingfield M.J."/>
            <person name="Xiong C."/>
            <person name="Yue Q."/>
            <person name="Zhang X."/>
        </authorList>
    </citation>
    <scope>NUCLEOTIDE SEQUENCE [LARGE SCALE GENOMIC DNA]</scope>
    <source>
        <strain evidence="2 3">BP 5553</strain>
    </source>
</reference>
<evidence type="ECO:0000313" key="2">
    <source>
        <dbReference type="EMBL" id="RDL37599.1"/>
    </source>
</evidence>
<organism evidence="2 3">
    <name type="scientific">Venustampulla echinocandica</name>
    <dbReference type="NCBI Taxonomy" id="2656787"/>
    <lineage>
        <taxon>Eukaryota</taxon>
        <taxon>Fungi</taxon>
        <taxon>Dikarya</taxon>
        <taxon>Ascomycota</taxon>
        <taxon>Pezizomycotina</taxon>
        <taxon>Leotiomycetes</taxon>
        <taxon>Helotiales</taxon>
        <taxon>Pleuroascaceae</taxon>
        <taxon>Venustampulla</taxon>
    </lineage>
</organism>
<dbReference type="Proteomes" id="UP000254866">
    <property type="component" value="Unassembled WGS sequence"/>
</dbReference>
<keyword evidence="3" id="KW-1185">Reference proteome</keyword>
<feature type="region of interest" description="Disordered" evidence="1">
    <location>
        <begin position="1"/>
        <end position="20"/>
    </location>
</feature>
<evidence type="ECO:0008006" key="4">
    <source>
        <dbReference type="Google" id="ProtNLM"/>
    </source>
</evidence>
<gene>
    <name evidence="2" type="ORF">BP5553_05032</name>
</gene>